<sequence length="301" mass="34743">MRAKQIPSSLTRSKSQILLLFFSLSLILLSFLFFLFPPSDPAASSTTHPYPHPLIPPQTSFVASLEHFLTHKALNHRSSDDTVRSLLQDDVRMFDDRKFAKEMDWVHGDRYYPLNFPIRVYVYQMPNKFTYNLLWLFRNTYRETSNLTSNGSPVHRLIEQEALKWVTDQPAWKRSEGRDHIFPIHHPWSFKSVRRYVKNSIWLLPDMDSTGNRYKPGQVSLEKDLILPYVPNVDLCDAKCVSESESKRTILLFFRGRLKRNAGGKIRSKLVTELAGAKDVVIEEGTSGDQGKAAAQKGMRR</sequence>
<proteinExistence type="inferred from homology"/>
<evidence type="ECO:0000313" key="8">
    <source>
        <dbReference type="Proteomes" id="UP000327439"/>
    </source>
</evidence>
<keyword evidence="3" id="KW-0808">Transferase</keyword>
<evidence type="ECO:0000259" key="6">
    <source>
        <dbReference type="Pfam" id="PF03016"/>
    </source>
</evidence>
<dbReference type="OrthoDB" id="1924787at2759"/>
<gene>
    <name evidence="7" type="ORF">ES319_D03G054500v1</name>
</gene>
<dbReference type="PANTHER" id="PTHR11062">
    <property type="entry name" value="EXOSTOSIN HEPARAN SULFATE GLYCOSYLTRANSFERASE -RELATED"/>
    <property type="match status" value="1"/>
</dbReference>
<keyword evidence="5" id="KW-0333">Golgi apparatus</keyword>
<dbReference type="Pfam" id="PF03016">
    <property type="entry name" value="Exostosin_GT47"/>
    <property type="match status" value="1"/>
</dbReference>
<evidence type="ECO:0000313" key="7">
    <source>
        <dbReference type="EMBL" id="KAB2037148.1"/>
    </source>
</evidence>
<accession>A0A5J5S1V4</accession>
<dbReference type="GO" id="GO:0000139">
    <property type="term" value="C:Golgi membrane"/>
    <property type="evidence" value="ECO:0007669"/>
    <property type="project" value="UniProtKB-SubCell"/>
</dbReference>
<dbReference type="Proteomes" id="UP000327439">
    <property type="component" value="Chromosome D03"/>
</dbReference>
<evidence type="ECO:0000256" key="5">
    <source>
        <dbReference type="ARBA" id="ARBA00023034"/>
    </source>
</evidence>
<keyword evidence="8" id="KW-1185">Reference proteome</keyword>
<name>A0A5J5S1V4_GOSBA</name>
<feature type="domain" description="Exostosin GT47" evidence="6">
    <location>
        <begin position="143"/>
        <end position="300"/>
    </location>
</feature>
<comment type="subcellular location">
    <subcellularLocation>
        <location evidence="1">Golgi apparatus membrane</location>
        <topology evidence="1">Single-pass type II membrane protein</topology>
    </subcellularLocation>
</comment>
<keyword evidence="3" id="KW-0328">Glycosyltransferase</keyword>
<evidence type="ECO:0000256" key="1">
    <source>
        <dbReference type="ARBA" id="ARBA00004323"/>
    </source>
</evidence>
<comment type="similarity">
    <text evidence="2">Belongs to the glycosyltransferase 47 family.</text>
</comment>
<dbReference type="InterPro" id="IPR004263">
    <property type="entry name" value="Exostosin"/>
</dbReference>
<dbReference type="InterPro" id="IPR040911">
    <property type="entry name" value="Exostosin_GT47"/>
</dbReference>
<dbReference type="PANTHER" id="PTHR11062:SF184">
    <property type="entry name" value="EXOSTOSIN FAMILY PROTEIN"/>
    <property type="match status" value="1"/>
</dbReference>
<keyword evidence="4" id="KW-0735">Signal-anchor</keyword>
<dbReference type="EMBL" id="CM018217">
    <property type="protein sequence ID" value="KAB2037148.1"/>
    <property type="molecule type" value="Genomic_DNA"/>
</dbReference>
<reference evidence="8" key="1">
    <citation type="journal article" date="2020" name="Nat. Genet.">
        <title>Genomic diversifications of five Gossypium allopolyploid species and their impact on cotton improvement.</title>
        <authorList>
            <person name="Chen Z.J."/>
            <person name="Sreedasyam A."/>
            <person name="Ando A."/>
            <person name="Song Q."/>
            <person name="De Santiago L.M."/>
            <person name="Hulse-Kemp A.M."/>
            <person name="Ding M."/>
            <person name="Ye W."/>
            <person name="Kirkbride R.C."/>
            <person name="Jenkins J."/>
            <person name="Plott C."/>
            <person name="Lovell J."/>
            <person name="Lin Y.M."/>
            <person name="Vaughn R."/>
            <person name="Liu B."/>
            <person name="Simpson S."/>
            <person name="Scheffler B.E."/>
            <person name="Wen L."/>
            <person name="Saski C.A."/>
            <person name="Grover C.E."/>
            <person name="Hu G."/>
            <person name="Conover J.L."/>
            <person name="Carlson J.W."/>
            <person name="Shu S."/>
            <person name="Boston L.B."/>
            <person name="Williams M."/>
            <person name="Peterson D.G."/>
            <person name="McGee K."/>
            <person name="Jones D.C."/>
            <person name="Wendel J.F."/>
            <person name="Stelly D.M."/>
            <person name="Grimwood J."/>
            <person name="Schmutz J."/>
        </authorList>
    </citation>
    <scope>NUCLEOTIDE SEQUENCE [LARGE SCALE GENOMIC DNA]</scope>
    <source>
        <strain evidence="8">cv. 3-79</strain>
    </source>
</reference>
<dbReference type="GO" id="GO:0016757">
    <property type="term" value="F:glycosyltransferase activity"/>
    <property type="evidence" value="ECO:0007669"/>
    <property type="project" value="UniProtKB-KW"/>
</dbReference>
<organism evidence="7 8">
    <name type="scientific">Gossypium barbadense</name>
    <name type="common">Sea Island cotton</name>
    <name type="synonym">Hibiscus barbadensis</name>
    <dbReference type="NCBI Taxonomy" id="3634"/>
    <lineage>
        <taxon>Eukaryota</taxon>
        <taxon>Viridiplantae</taxon>
        <taxon>Streptophyta</taxon>
        <taxon>Embryophyta</taxon>
        <taxon>Tracheophyta</taxon>
        <taxon>Spermatophyta</taxon>
        <taxon>Magnoliopsida</taxon>
        <taxon>eudicotyledons</taxon>
        <taxon>Gunneridae</taxon>
        <taxon>Pentapetalae</taxon>
        <taxon>rosids</taxon>
        <taxon>malvids</taxon>
        <taxon>Malvales</taxon>
        <taxon>Malvaceae</taxon>
        <taxon>Malvoideae</taxon>
        <taxon>Gossypium</taxon>
    </lineage>
</organism>
<evidence type="ECO:0000256" key="4">
    <source>
        <dbReference type="ARBA" id="ARBA00022968"/>
    </source>
</evidence>
<dbReference type="AlphaFoldDB" id="A0A5J5S1V4"/>
<evidence type="ECO:0000256" key="3">
    <source>
        <dbReference type="ARBA" id="ARBA00022676"/>
    </source>
</evidence>
<protein>
    <recommendedName>
        <fullName evidence="6">Exostosin GT47 domain-containing protein</fullName>
    </recommendedName>
</protein>
<evidence type="ECO:0000256" key="2">
    <source>
        <dbReference type="ARBA" id="ARBA00010271"/>
    </source>
</evidence>
<keyword evidence="4" id="KW-0812">Transmembrane</keyword>